<dbReference type="EMBL" id="WUAV01000006">
    <property type="protein sequence ID" value="KAF1745642.1"/>
    <property type="molecule type" value="Genomic_DNA"/>
</dbReference>
<dbReference type="AlphaFoldDB" id="A0A6A5FSV9"/>
<organism evidence="4 5">
    <name type="scientific">Caenorhabditis remanei</name>
    <name type="common">Caenorhabditis vulgaris</name>
    <dbReference type="NCBI Taxonomy" id="31234"/>
    <lineage>
        <taxon>Eukaryota</taxon>
        <taxon>Metazoa</taxon>
        <taxon>Ecdysozoa</taxon>
        <taxon>Nematoda</taxon>
        <taxon>Chromadorea</taxon>
        <taxon>Rhabditida</taxon>
        <taxon>Rhabditina</taxon>
        <taxon>Rhabditomorpha</taxon>
        <taxon>Rhabditoidea</taxon>
        <taxon>Rhabditidae</taxon>
        <taxon>Peloderinae</taxon>
        <taxon>Caenorhabditis</taxon>
    </lineage>
</organism>
<dbReference type="InterPro" id="IPR025286">
    <property type="entry name" value="MOFRL_assoc_dom"/>
</dbReference>
<accession>A0A6A5FSV9</accession>
<name>A0A6A5FSV9_CAERE</name>
<feature type="compositionally biased region" description="Pro residues" evidence="1">
    <location>
        <begin position="36"/>
        <end position="50"/>
    </location>
</feature>
<reference evidence="4 5" key="1">
    <citation type="submission" date="2019-12" db="EMBL/GenBank/DDBJ databases">
        <title>Chromosome-level assembly of the Caenorhabditis remanei genome.</title>
        <authorList>
            <person name="Teterina A.A."/>
            <person name="Willis J.H."/>
            <person name="Phillips P.C."/>
        </authorList>
    </citation>
    <scope>NUCLEOTIDE SEQUENCE [LARGE SCALE GENOMIC DNA]</scope>
    <source>
        <strain evidence="4 5">PX506</strain>
        <tissue evidence="4">Whole organism</tissue>
    </source>
</reference>
<feature type="transmembrane region" description="Helical" evidence="2">
    <location>
        <begin position="135"/>
        <end position="156"/>
    </location>
</feature>
<proteinExistence type="predicted"/>
<keyword evidence="2" id="KW-1133">Transmembrane helix</keyword>
<dbReference type="Pfam" id="PF13660">
    <property type="entry name" value="DUF4147"/>
    <property type="match status" value="1"/>
</dbReference>
<feature type="region of interest" description="Disordered" evidence="1">
    <location>
        <begin position="1"/>
        <end position="81"/>
    </location>
</feature>
<dbReference type="GeneID" id="78777386"/>
<evidence type="ECO:0000259" key="3">
    <source>
        <dbReference type="Pfam" id="PF13660"/>
    </source>
</evidence>
<keyword evidence="2" id="KW-0812">Transmembrane</keyword>
<dbReference type="Gene3D" id="3.40.50.10180">
    <property type="entry name" value="Glycerate kinase, MOFRL-like N-terminal domain"/>
    <property type="match status" value="1"/>
</dbReference>
<evidence type="ECO:0000313" key="4">
    <source>
        <dbReference type="EMBL" id="KAF1745642.1"/>
    </source>
</evidence>
<dbReference type="SUPFAM" id="SSF82544">
    <property type="entry name" value="GckA/TtuD-like"/>
    <property type="match status" value="1"/>
</dbReference>
<keyword evidence="2" id="KW-0472">Membrane</keyword>
<dbReference type="Proteomes" id="UP000483820">
    <property type="component" value="Chromosome X"/>
</dbReference>
<evidence type="ECO:0000256" key="2">
    <source>
        <dbReference type="SAM" id="Phobius"/>
    </source>
</evidence>
<dbReference type="CTD" id="78777386"/>
<feature type="compositionally biased region" description="Low complexity" evidence="1">
    <location>
        <begin position="51"/>
        <end position="78"/>
    </location>
</feature>
<feature type="domain" description="MOFRL-associated" evidence="3">
    <location>
        <begin position="273"/>
        <end position="388"/>
    </location>
</feature>
<dbReference type="RefSeq" id="XP_053578216.1">
    <property type="nucleotide sequence ID" value="XM_053734650.1"/>
</dbReference>
<sequence length="417" mass="46480">MKTSMLTSLKCPNKTNHRPPKTGPVAPTPTSSRPGASPPDTPSPDAPSPVAPSNANPVARIRNSTMMSPRGSSSSMSSDYLEQQADELPNINISEEPTSKKPRKIYPQKFDDGVEYDVPGVPSSSSRDFIMLMSLMVRMFCMFLLLLTETIYPVIFRSDSTNKRKMEVIVDHVCKAFCPKGATGQAVAELAAFPTLTRDVVIVSIGKLLSLRDPTQRRLGRGANAPKNFEASCFAKNYVNPTDRVIEELQKYDEQYHEECDNTDDIIKMYPKFIFLVSQGGEDYFFSPREPVVKGEDRLLLEEKVKIVSKFKDHCATKEQLALVRKILSRVKAGGIINYIKNGYCHGFYMPESLDDEMTDISGGPTIFPEYAEEEGAVKKIMENLGMEESEFDEFSGASWKLPMIIILGLNNQNSTI</sequence>
<comment type="caution">
    <text evidence="4">The sequence shown here is derived from an EMBL/GenBank/DDBJ whole genome shotgun (WGS) entry which is preliminary data.</text>
</comment>
<dbReference type="InterPro" id="IPR038614">
    <property type="entry name" value="GK_N_sf"/>
</dbReference>
<evidence type="ECO:0000313" key="5">
    <source>
        <dbReference type="Proteomes" id="UP000483820"/>
    </source>
</evidence>
<protein>
    <recommendedName>
        <fullName evidence="3">MOFRL-associated domain-containing protein</fullName>
    </recommendedName>
</protein>
<evidence type="ECO:0000256" key="1">
    <source>
        <dbReference type="SAM" id="MobiDB-lite"/>
    </source>
</evidence>
<dbReference type="KEGG" id="crq:GCK72_022089"/>
<gene>
    <name evidence="4" type="ORF">GCK72_022089</name>
</gene>